<dbReference type="EMBL" id="PYWC01000007">
    <property type="protein sequence ID" value="PWW79632.1"/>
    <property type="molecule type" value="Genomic_DNA"/>
</dbReference>
<reference evidence="7 8" key="1">
    <citation type="submission" date="2018-03" db="EMBL/GenBank/DDBJ databases">
        <title>Genomes of Pezizomycetes fungi and the evolution of truffles.</title>
        <authorList>
            <person name="Murat C."/>
            <person name="Payen T."/>
            <person name="Noel B."/>
            <person name="Kuo A."/>
            <person name="Martin F.M."/>
        </authorList>
    </citation>
    <scope>NUCLEOTIDE SEQUENCE [LARGE SCALE GENOMIC DNA]</scope>
    <source>
        <strain evidence="7">091103-1</strain>
    </source>
</reference>
<evidence type="ECO:0000256" key="1">
    <source>
        <dbReference type="ARBA" id="ARBA00022598"/>
    </source>
</evidence>
<dbReference type="GO" id="GO:0006412">
    <property type="term" value="P:translation"/>
    <property type="evidence" value="ECO:0007669"/>
    <property type="project" value="UniProtKB-KW"/>
</dbReference>
<dbReference type="GO" id="GO:0005524">
    <property type="term" value="F:ATP binding"/>
    <property type="evidence" value="ECO:0007669"/>
    <property type="project" value="UniProtKB-KW"/>
</dbReference>
<organism evidence="7 8">
    <name type="scientific">Tuber magnatum</name>
    <name type="common">white Piedmont truffle</name>
    <dbReference type="NCBI Taxonomy" id="42249"/>
    <lineage>
        <taxon>Eukaryota</taxon>
        <taxon>Fungi</taxon>
        <taxon>Dikarya</taxon>
        <taxon>Ascomycota</taxon>
        <taxon>Pezizomycotina</taxon>
        <taxon>Pezizomycetes</taxon>
        <taxon>Pezizales</taxon>
        <taxon>Tuberaceae</taxon>
        <taxon>Tuber</taxon>
    </lineage>
</organism>
<feature type="domain" description="Aminoacyl-tRNA synthetase class I anticodon-binding" evidence="6">
    <location>
        <begin position="22"/>
        <end position="58"/>
    </location>
</feature>
<dbReference type="AlphaFoldDB" id="A0A317SZ02"/>
<name>A0A317SZ02_9PEZI</name>
<evidence type="ECO:0000256" key="2">
    <source>
        <dbReference type="ARBA" id="ARBA00022741"/>
    </source>
</evidence>
<accession>A0A317SZ02</accession>
<dbReference type="Gene3D" id="1.10.10.350">
    <property type="match status" value="1"/>
</dbReference>
<proteinExistence type="predicted"/>
<keyword evidence="2" id="KW-0547">Nucleotide-binding</keyword>
<dbReference type="SUPFAM" id="SSF48163">
    <property type="entry name" value="An anticodon-binding domain of class I aminoacyl-tRNA synthetases"/>
    <property type="match status" value="1"/>
</dbReference>
<keyword evidence="1" id="KW-0436">Ligase</keyword>
<evidence type="ECO:0000256" key="5">
    <source>
        <dbReference type="ARBA" id="ARBA00023146"/>
    </source>
</evidence>
<dbReference type="InterPro" id="IPR020751">
    <property type="entry name" value="aa-tRNA-synth_I_codon-bd_sub2"/>
</dbReference>
<evidence type="ECO:0000313" key="8">
    <source>
        <dbReference type="Proteomes" id="UP000246991"/>
    </source>
</evidence>
<dbReference type="InterPro" id="IPR045462">
    <property type="entry name" value="aa-tRNA-synth_I_cd-bd"/>
</dbReference>
<keyword evidence="4" id="KW-0648">Protein biosynthesis</keyword>
<dbReference type="Pfam" id="PF19269">
    <property type="entry name" value="Anticodon_2"/>
    <property type="match status" value="1"/>
</dbReference>
<keyword evidence="3" id="KW-0067">ATP-binding</keyword>
<feature type="non-terminal residue" evidence="7">
    <location>
        <position position="1"/>
    </location>
</feature>
<comment type="caution">
    <text evidence="7">The sequence shown here is derived from an EMBL/GenBank/DDBJ whole genome shotgun (WGS) entry which is preliminary data.</text>
</comment>
<dbReference type="OrthoDB" id="10338632at2759"/>
<gene>
    <name evidence="7" type="ORF">C7212DRAFT_310770</name>
</gene>
<evidence type="ECO:0000256" key="3">
    <source>
        <dbReference type="ARBA" id="ARBA00022840"/>
    </source>
</evidence>
<dbReference type="InterPro" id="IPR008925">
    <property type="entry name" value="aa_tRNA-synth_I_cd-bd_sf"/>
</dbReference>
<dbReference type="GO" id="GO:0000049">
    <property type="term" value="F:tRNA binding"/>
    <property type="evidence" value="ECO:0007669"/>
    <property type="project" value="InterPro"/>
</dbReference>
<evidence type="ECO:0000256" key="4">
    <source>
        <dbReference type="ARBA" id="ARBA00022917"/>
    </source>
</evidence>
<evidence type="ECO:0000313" key="7">
    <source>
        <dbReference type="EMBL" id="PWW79632.1"/>
    </source>
</evidence>
<protein>
    <recommendedName>
        <fullName evidence="6">Aminoacyl-tRNA synthetase class I anticodon-binding domain-containing protein</fullName>
    </recommendedName>
</protein>
<evidence type="ECO:0000259" key="6">
    <source>
        <dbReference type="Pfam" id="PF19269"/>
    </source>
</evidence>
<keyword evidence="5" id="KW-0030">Aminoacyl-tRNA synthetase</keyword>
<sequence>LAFIVDGPRDDKAALAAWRIRMKIVRLGLSGGADGPTIVATMLVLGKERCMERLKRAIARLDDGVRGAGLKKLEAGSA</sequence>
<keyword evidence="8" id="KW-1185">Reference proteome</keyword>
<dbReference type="GO" id="GO:0004812">
    <property type="term" value="F:aminoacyl-tRNA ligase activity"/>
    <property type="evidence" value="ECO:0007669"/>
    <property type="project" value="UniProtKB-KW"/>
</dbReference>
<dbReference type="Proteomes" id="UP000246991">
    <property type="component" value="Unassembled WGS sequence"/>
</dbReference>